<proteinExistence type="predicted"/>
<dbReference type="PANTHER" id="PTHR42070">
    <property type="entry name" value="FILAMENT ASSOCIATED PROTEIN, PUTATIVE (AFU_ORTHOLOGUE AFUA_8G06630)-RELATED"/>
    <property type="match status" value="1"/>
</dbReference>
<dbReference type="HOGENOM" id="CLU_1970327_0_0_1"/>
<dbReference type="STRING" id="1182544.W9VP64"/>
<evidence type="ECO:0000256" key="2">
    <source>
        <dbReference type="SAM" id="MobiDB-lite"/>
    </source>
</evidence>
<dbReference type="VEuPathDB" id="FungiDB:A1O7_07860"/>
<evidence type="ECO:0008006" key="5">
    <source>
        <dbReference type="Google" id="ProtNLM"/>
    </source>
</evidence>
<evidence type="ECO:0000256" key="1">
    <source>
        <dbReference type="SAM" id="Coils"/>
    </source>
</evidence>
<dbReference type="eggNOG" id="ENOG502SA8A">
    <property type="taxonomic scope" value="Eukaryota"/>
</dbReference>
<dbReference type="RefSeq" id="XP_007760046.1">
    <property type="nucleotide sequence ID" value="XM_007761856.1"/>
</dbReference>
<dbReference type="EMBL" id="AMGW01000005">
    <property type="protein sequence ID" value="EXJ57512.1"/>
    <property type="molecule type" value="Genomic_DNA"/>
</dbReference>
<dbReference type="CDD" id="cd14688">
    <property type="entry name" value="bZIP_YAP"/>
    <property type="match status" value="1"/>
</dbReference>
<sequence>MVTRVRTTEQNRINQRNLRARRKAYVQELEQRVRKLENDRIGATKEVQVAAQRVHNENRLLRALLETKFGVGAHQISKYLAEVNSSTDIGTQVSRGPANSVALSTPSERRGESGTGDATFRHRRINE</sequence>
<protein>
    <recommendedName>
        <fullName evidence="5">BZIP domain-containing protein</fullName>
    </recommendedName>
</protein>
<dbReference type="Gene3D" id="1.20.5.170">
    <property type="match status" value="1"/>
</dbReference>
<dbReference type="GO" id="GO:0003700">
    <property type="term" value="F:DNA-binding transcription factor activity"/>
    <property type="evidence" value="ECO:0007669"/>
    <property type="project" value="InterPro"/>
</dbReference>
<dbReference type="SUPFAM" id="SSF57959">
    <property type="entry name" value="Leucine zipper domain"/>
    <property type="match status" value="1"/>
</dbReference>
<dbReference type="OrthoDB" id="4505928at2759"/>
<dbReference type="InterPro" id="IPR046347">
    <property type="entry name" value="bZIP_sf"/>
</dbReference>
<name>W9VP64_9EURO</name>
<gene>
    <name evidence="3" type="ORF">A1O7_07860</name>
</gene>
<dbReference type="GeneID" id="19182431"/>
<comment type="caution">
    <text evidence="3">The sequence shown here is derived from an EMBL/GenBank/DDBJ whole genome shotgun (WGS) entry which is preliminary data.</text>
</comment>
<keyword evidence="1" id="KW-0175">Coiled coil</keyword>
<evidence type="ECO:0000313" key="4">
    <source>
        <dbReference type="Proteomes" id="UP000019473"/>
    </source>
</evidence>
<feature type="coiled-coil region" evidence="1">
    <location>
        <begin position="19"/>
        <end position="46"/>
    </location>
</feature>
<feature type="region of interest" description="Disordered" evidence="2">
    <location>
        <begin position="89"/>
        <end position="127"/>
    </location>
</feature>
<accession>W9VP64</accession>
<dbReference type="Proteomes" id="UP000019473">
    <property type="component" value="Unassembled WGS sequence"/>
</dbReference>
<evidence type="ECO:0000313" key="3">
    <source>
        <dbReference type="EMBL" id="EXJ57512.1"/>
    </source>
</evidence>
<keyword evidence="4" id="KW-1185">Reference proteome</keyword>
<dbReference type="AlphaFoldDB" id="W9VP64"/>
<organism evidence="3 4">
    <name type="scientific">Cladophialophora yegresii CBS 114405</name>
    <dbReference type="NCBI Taxonomy" id="1182544"/>
    <lineage>
        <taxon>Eukaryota</taxon>
        <taxon>Fungi</taxon>
        <taxon>Dikarya</taxon>
        <taxon>Ascomycota</taxon>
        <taxon>Pezizomycotina</taxon>
        <taxon>Eurotiomycetes</taxon>
        <taxon>Chaetothyriomycetidae</taxon>
        <taxon>Chaetothyriales</taxon>
        <taxon>Herpotrichiellaceae</taxon>
        <taxon>Cladophialophora</taxon>
    </lineage>
</organism>
<dbReference type="PANTHER" id="PTHR42070:SF1">
    <property type="entry name" value="FILAMENT ASSOCIATED PROTEIN, PUTATIVE (AFU_ORTHOLOGUE AFUA_8G06630)-RELATED"/>
    <property type="match status" value="1"/>
</dbReference>
<reference evidence="3 4" key="1">
    <citation type="submission" date="2013-03" db="EMBL/GenBank/DDBJ databases">
        <title>The Genome Sequence of Cladophialophora yegresii CBS 114405.</title>
        <authorList>
            <consortium name="The Broad Institute Genomics Platform"/>
            <person name="Cuomo C."/>
            <person name="de Hoog S."/>
            <person name="Gorbushina A."/>
            <person name="Walker B."/>
            <person name="Young S.K."/>
            <person name="Zeng Q."/>
            <person name="Gargeya S."/>
            <person name="Fitzgerald M."/>
            <person name="Haas B."/>
            <person name="Abouelleil A."/>
            <person name="Allen A.W."/>
            <person name="Alvarado L."/>
            <person name="Arachchi H.M."/>
            <person name="Berlin A.M."/>
            <person name="Chapman S.B."/>
            <person name="Gainer-Dewar J."/>
            <person name="Goldberg J."/>
            <person name="Griggs A."/>
            <person name="Gujja S."/>
            <person name="Hansen M."/>
            <person name="Howarth C."/>
            <person name="Imamovic A."/>
            <person name="Ireland A."/>
            <person name="Larimer J."/>
            <person name="McCowan C."/>
            <person name="Murphy C."/>
            <person name="Pearson M."/>
            <person name="Poon T.W."/>
            <person name="Priest M."/>
            <person name="Roberts A."/>
            <person name="Saif S."/>
            <person name="Shea T."/>
            <person name="Sisk P."/>
            <person name="Sykes S."/>
            <person name="Wortman J."/>
            <person name="Nusbaum C."/>
            <person name="Birren B."/>
        </authorList>
    </citation>
    <scope>NUCLEOTIDE SEQUENCE [LARGE SCALE GENOMIC DNA]</scope>
    <source>
        <strain evidence="3 4">CBS 114405</strain>
    </source>
</reference>